<evidence type="ECO:0000313" key="5">
    <source>
        <dbReference type="EMBL" id="EAT99955.1"/>
    </source>
</evidence>
<dbReference type="NCBIfam" id="NF003676">
    <property type="entry name" value="PRK05303.1"/>
    <property type="match status" value="1"/>
</dbReference>
<organism evidence="5 6">
    <name type="scientific">Campylobacter curvus (strain 525.92)</name>
    <dbReference type="NCBI Taxonomy" id="360105"/>
    <lineage>
        <taxon>Bacteria</taxon>
        <taxon>Pseudomonadati</taxon>
        <taxon>Campylobacterota</taxon>
        <taxon>Epsilonproteobacteria</taxon>
        <taxon>Campylobacterales</taxon>
        <taxon>Campylobacteraceae</taxon>
        <taxon>Campylobacter</taxon>
    </lineage>
</organism>
<keyword evidence="5" id="KW-0282">Flagellum</keyword>
<dbReference type="HAMAP" id="MF_00416">
    <property type="entry name" value="FlgI"/>
    <property type="match status" value="1"/>
</dbReference>
<keyword evidence="3 4" id="KW-0975">Bacterial flagellum</keyword>
<dbReference type="InterPro" id="IPR001782">
    <property type="entry name" value="Flag_FlgI"/>
</dbReference>
<evidence type="ECO:0000256" key="1">
    <source>
        <dbReference type="ARBA" id="ARBA00002591"/>
    </source>
</evidence>
<dbReference type="PRINTS" id="PR01010">
    <property type="entry name" value="FLGPRINGFLGI"/>
</dbReference>
<evidence type="ECO:0000313" key="6">
    <source>
        <dbReference type="Proteomes" id="UP000006380"/>
    </source>
</evidence>
<dbReference type="Pfam" id="PF02119">
    <property type="entry name" value="FlgI"/>
    <property type="match status" value="1"/>
</dbReference>
<evidence type="ECO:0000256" key="3">
    <source>
        <dbReference type="ARBA" id="ARBA00023143"/>
    </source>
</evidence>
<name>A7GYT0_CAMC5</name>
<comment type="function">
    <text evidence="1 4">Assembles around the rod to form the L-ring and probably protects the motor/basal body from shearing forces during rotation.</text>
</comment>
<keyword evidence="6" id="KW-1185">Reference proteome</keyword>
<dbReference type="GO" id="GO:0005198">
    <property type="term" value="F:structural molecule activity"/>
    <property type="evidence" value="ECO:0007669"/>
    <property type="project" value="InterPro"/>
</dbReference>
<dbReference type="PANTHER" id="PTHR30381">
    <property type="entry name" value="FLAGELLAR P-RING PERIPLASMIC PROTEIN FLGI"/>
    <property type="match status" value="1"/>
</dbReference>
<dbReference type="STRING" id="360105.CCV52592_0782"/>
<dbReference type="GO" id="GO:0009428">
    <property type="term" value="C:bacterial-type flagellum basal body, distal rod, P ring"/>
    <property type="evidence" value="ECO:0007669"/>
    <property type="project" value="InterPro"/>
</dbReference>
<dbReference type="Proteomes" id="UP000006380">
    <property type="component" value="Chromosome"/>
</dbReference>
<comment type="subunit">
    <text evidence="4">The basal body constitutes a major portion of the flagellar organelle and consists of four rings (L,P,S, and M) mounted on a central rod.</text>
</comment>
<dbReference type="PANTHER" id="PTHR30381:SF0">
    <property type="entry name" value="FLAGELLAR P-RING PROTEIN"/>
    <property type="match status" value="1"/>
</dbReference>
<evidence type="ECO:0000256" key="4">
    <source>
        <dbReference type="HAMAP-Rule" id="MF_00416"/>
    </source>
</evidence>
<comment type="similarity">
    <text evidence="4">Belongs to the FlgI family.</text>
</comment>
<proteinExistence type="inferred from homology"/>
<keyword evidence="5" id="KW-0969">Cilium</keyword>
<comment type="subcellular location">
    <subcellularLocation>
        <location evidence="4">Periplasm</location>
    </subcellularLocation>
    <subcellularLocation>
        <location evidence="4">Bacterial flagellum basal body</location>
    </subcellularLocation>
</comment>
<dbReference type="GO" id="GO:0071973">
    <property type="term" value="P:bacterial-type flagellum-dependent cell motility"/>
    <property type="evidence" value="ECO:0007669"/>
    <property type="project" value="InterPro"/>
</dbReference>
<keyword evidence="2 4" id="KW-0732">Signal</keyword>
<dbReference type="GO" id="GO:0030288">
    <property type="term" value="C:outer membrane-bounded periplasmic space"/>
    <property type="evidence" value="ECO:0007669"/>
    <property type="project" value="InterPro"/>
</dbReference>
<dbReference type="HOGENOM" id="CLU_045235_1_0_7"/>
<sequence length="352" mass="36818" precursor="true">MNKILSLAVASLLSSGAFAAQIKDIASVVGVRDNQLIGYGLVVGLNGTGDGSTSKFTIQSISNMLQSVNVKINPDDIKSKNTAAVMVTAKLPAFARHGDKIDVVISSIGDAKSLQGGTLLMTPLKGVDGDIYALAQGSLSIGGKSAGRAGSGGNHVTAGSIPGGALVEREVIYDIYNQNTINLSLKNTNFKTAMDVQNAINANIGDDVARAIDPRTIVVKKPDEADIIELMSGILELQVDYKADDKVVIDERTGTIVSGIDTVVDPVVLTHGNITLKIEPDSYREPNDTDVDIGGDIAIAPNTNLLKISGEKTTVANVARALNKLGATPTDIISILENLKRVGAIHVDLEII</sequence>
<evidence type="ECO:0000256" key="2">
    <source>
        <dbReference type="ARBA" id="ARBA00022729"/>
    </source>
</evidence>
<gene>
    <name evidence="4 5" type="primary">flgI</name>
    <name evidence="5" type="ORF">CCV52592_0782</name>
</gene>
<dbReference type="KEGG" id="ccv:CCV52592_0782"/>
<reference evidence="5" key="1">
    <citation type="submission" date="2016-07" db="EMBL/GenBank/DDBJ databases">
        <title>Comparative genomics of the Campylobacter concisus group.</title>
        <authorList>
            <person name="Miller W.G."/>
            <person name="Yee E."/>
            <person name="Chapman M.H."/>
            <person name="Huynh S."/>
            <person name="Bono J.L."/>
            <person name="On S.L.W."/>
            <person name="StLeger J."/>
            <person name="Foster G."/>
            <person name="Parker C.T."/>
        </authorList>
    </citation>
    <scope>NUCLEOTIDE SEQUENCE</scope>
    <source>
        <strain evidence="5">525.92</strain>
    </source>
</reference>
<protein>
    <recommendedName>
        <fullName evidence="4">Flagellar P-ring protein</fullName>
    </recommendedName>
    <alternativeName>
        <fullName evidence="4">Basal body P-ring protein</fullName>
    </alternativeName>
</protein>
<accession>A7GYT0</accession>
<dbReference type="EMBL" id="CP000767">
    <property type="protein sequence ID" value="EAT99955.1"/>
    <property type="molecule type" value="Genomic_DNA"/>
</dbReference>
<dbReference type="OrthoDB" id="9786431at2"/>
<keyword evidence="4" id="KW-0574">Periplasm</keyword>
<feature type="chain" id="PRO_5009007094" description="Flagellar P-ring protein" evidence="4">
    <location>
        <begin position="20"/>
        <end position="352"/>
    </location>
</feature>
<dbReference type="AlphaFoldDB" id="A7GYT0"/>
<feature type="signal peptide" evidence="4">
    <location>
        <begin position="1"/>
        <end position="19"/>
    </location>
</feature>
<keyword evidence="5" id="KW-0966">Cell projection</keyword>
<dbReference type="RefSeq" id="WP_011992362.1">
    <property type="nucleotide sequence ID" value="NC_009715.2"/>
</dbReference>